<dbReference type="Pfam" id="PF01047">
    <property type="entry name" value="MarR"/>
    <property type="match status" value="1"/>
</dbReference>
<sequence>MNITPCFNLKLRQADRVLTSYYDNSLRDLGITIAQFSVLRVLSMLKSPSQKELQEVLVLQQTTLTRNLKPLIRSGYVQTNPSPDDGRVTLVSLTDEGKALFNKAKVRWKQAQSGISQHLGDELSAQLLQVADAILTLRS</sequence>
<evidence type="ECO:0000256" key="3">
    <source>
        <dbReference type="ARBA" id="ARBA00023163"/>
    </source>
</evidence>
<dbReference type="InterPro" id="IPR023187">
    <property type="entry name" value="Tscrpt_reg_MarR-type_CS"/>
</dbReference>
<dbReference type="InterPro" id="IPR036390">
    <property type="entry name" value="WH_DNA-bd_sf"/>
</dbReference>
<evidence type="ECO:0000313" key="6">
    <source>
        <dbReference type="Proteomes" id="UP001147830"/>
    </source>
</evidence>
<gene>
    <name evidence="5" type="ORF">NYR02_07895</name>
</gene>
<dbReference type="PRINTS" id="PR00598">
    <property type="entry name" value="HTHMARR"/>
</dbReference>
<dbReference type="PROSITE" id="PS50995">
    <property type="entry name" value="HTH_MARR_2"/>
    <property type="match status" value="1"/>
</dbReference>
<evidence type="ECO:0000313" key="5">
    <source>
        <dbReference type="EMBL" id="MCT7358936.1"/>
    </source>
</evidence>
<dbReference type="AlphaFoldDB" id="A0A9X3AGY8"/>
<dbReference type="InterPro" id="IPR000835">
    <property type="entry name" value="HTH_MarR-typ"/>
</dbReference>
<protein>
    <submittedName>
        <fullName evidence="5">MarR family transcriptional regulator</fullName>
    </submittedName>
</protein>
<comment type="caution">
    <text evidence="5">The sequence shown here is derived from an EMBL/GenBank/DDBJ whole genome shotgun (WGS) entry which is preliminary data.</text>
</comment>
<evidence type="ECO:0000259" key="4">
    <source>
        <dbReference type="PROSITE" id="PS50995"/>
    </source>
</evidence>
<keyword evidence="6" id="KW-1185">Reference proteome</keyword>
<reference evidence="5" key="1">
    <citation type="journal article" date="2022" name="Front. Microbiol.">
        <title>Genome-based taxonomic rearrangement of Oceanobacter-related bacteria including the description of Thalassolituus hydrocarbonoclasticus sp. nov. and Thalassolituus pacificus sp. nov. and emended description of the genus Thalassolituus.</title>
        <authorList>
            <person name="Dong C."/>
            <person name="Wei L."/>
            <person name="Wang J."/>
            <person name="Lai Q."/>
            <person name="Huang Z."/>
            <person name="Shao Z."/>
        </authorList>
    </citation>
    <scope>NUCLEOTIDE SEQUENCE</scope>
    <source>
        <strain evidence="5">59MF3M-4</strain>
    </source>
</reference>
<reference evidence="5" key="2">
    <citation type="submission" date="2022-08" db="EMBL/GenBank/DDBJ databases">
        <authorList>
            <person name="Dong C."/>
        </authorList>
    </citation>
    <scope>NUCLEOTIDE SEQUENCE</scope>
    <source>
        <strain evidence="5">59MF3M-4</strain>
    </source>
</reference>
<organism evidence="5 6">
    <name type="scientific">Thalassolituus pacificus</name>
    <dbReference type="NCBI Taxonomy" id="2975440"/>
    <lineage>
        <taxon>Bacteria</taxon>
        <taxon>Pseudomonadati</taxon>
        <taxon>Pseudomonadota</taxon>
        <taxon>Gammaproteobacteria</taxon>
        <taxon>Oceanospirillales</taxon>
        <taxon>Oceanospirillaceae</taxon>
        <taxon>Thalassolituus</taxon>
    </lineage>
</organism>
<dbReference type="InterPro" id="IPR036388">
    <property type="entry name" value="WH-like_DNA-bd_sf"/>
</dbReference>
<dbReference type="PANTHER" id="PTHR33164">
    <property type="entry name" value="TRANSCRIPTIONAL REGULATOR, MARR FAMILY"/>
    <property type="match status" value="1"/>
</dbReference>
<dbReference type="GO" id="GO:0003677">
    <property type="term" value="F:DNA binding"/>
    <property type="evidence" value="ECO:0007669"/>
    <property type="project" value="UniProtKB-KW"/>
</dbReference>
<proteinExistence type="predicted"/>
<keyword evidence="1" id="KW-0805">Transcription regulation</keyword>
<accession>A0A9X3AGY8</accession>
<keyword evidence="2" id="KW-0238">DNA-binding</keyword>
<dbReference type="SUPFAM" id="SSF46785">
    <property type="entry name" value="Winged helix' DNA-binding domain"/>
    <property type="match status" value="1"/>
</dbReference>
<dbReference type="PANTHER" id="PTHR33164:SF105">
    <property type="entry name" value="TRANSCRIPTIONAL REPRESSOR PROTEIN-RELATED"/>
    <property type="match status" value="1"/>
</dbReference>
<evidence type="ECO:0000256" key="1">
    <source>
        <dbReference type="ARBA" id="ARBA00023015"/>
    </source>
</evidence>
<keyword evidence="3" id="KW-0804">Transcription</keyword>
<dbReference type="GO" id="GO:0006950">
    <property type="term" value="P:response to stress"/>
    <property type="evidence" value="ECO:0007669"/>
    <property type="project" value="TreeGrafter"/>
</dbReference>
<dbReference type="RefSeq" id="WP_260975828.1">
    <property type="nucleotide sequence ID" value="NZ_JAOANI010000015.1"/>
</dbReference>
<dbReference type="Gene3D" id="1.10.10.10">
    <property type="entry name" value="Winged helix-like DNA-binding domain superfamily/Winged helix DNA-binding domain"/>
    <property type="match status" value="1"/>
</dbReference>
<dbReference type="InterPro" id="IPR039422">
    <property type="entry name" value="MarR/SlyA-like"/>
</dbReference>
<dbReference type="Proteomes" id="UP001147830">
    <property type="component" value="Unassembled WGS sequence"/>
</dbReference>
<name>A0A9X3AGY8_9GAMM</name>
<dbReference type="GO" id="GO:0003700">
    <property type="term" value="F:DNA-binding transcription factor activity"/>
    <property type="evidence" value="ECO:0007669"/>
    <property type="project" value="InterPro"/>
</dbReference>
<dbReference type="SMART" id="SM00347">
    <property type="entry name" value="HTH_MARR"/>
    <property type="match status" value="1"/>
</dbReference>
<dbReference type="EMBL" id="JAOANI010000015">
    <property type="protein sequence ID" value="MCT7358936.1"/>
    <property type="molecule type" value="Genomic_DNA"/>
</dbReference>
<dbReference type="PROSITE" id="PS01117">
    <property type="entry name" value="HTH_MARR_1"/>
    <property type="match status" value="1"/>
</dbReference>
<feature type="domain" description="HTH marR-type" evidence="4">
    <location>
        <begin position="4"/>
        <end position="136"/>
    </location>
</feature>
<evidence type="ECO:0000256" key="2">
    <source>
        <dbReference type="ARBA" id="ARBA00023125"/>
    </source>
</evidence>